<comment type="subcellular location">
    <subcellularLocation>
        <location evidence="1">Membrane</location>
        <topology evidence="1">Multi-pass membrane protein</topology>
    </subcellularLocation>
</comment>
<dbReference type="Proteomes" id="UP000242180">
    <property type="component" value="Unassembled WGS sequence"/>
</dbReference>
<comment type="caution">
    <text evidence="7">The sequence shown here is derived from an EMBL/GenBank/DDBJ whole genome shotgun (WGS) entry which is preliminary data.</text>
</comment>
<dbReference type="STRING" id="13706.A0A1X2HAA0"/>
<feature type="compositionally biased region" description="Basic and acidic residues" evidence="5">
    <location>
        <begin position="445"/>
        <end position="466"/>
    </location>
</feature>
<feature type="transmembrane region" description="Helical" evidence="6">
    <location>
        <begin position="237"/>
        <end position="253"/>
    </location>
</feature>
<evidence type="ECO:0000313" key="7">
    <source>
        <dbReference type="EMBL" id="ORY95010.1"/>
    </source>
</evidence>
<dbReference type="PANTHER" id="PTHR23294">
    <property type="entry name" value="ET TRANSLATION PRODUCT-RELATED"/>
    <property type="match status" value="1"/>
</dbReference>
<evidence type="ECO:0000256" key="1">
    <source>
        <dbReference type="ARBA" id="ARBA00004141"/>
    </source>
</evidence>
<dbReference type="InterPro" id="IPR036259">
    <property type="entry name" value="MFS_trans_sf"/>
</dbReference>
<gene>
    <name evidence="7" type="ORF">BCR43DRAFT_565206</name>
</gene>
<evidence type="ECO:0000256" key="2">
    <source>
        <dbReference type="ARBA" id="ARBA00022692"/>
    </source>
</evidence>
<keyword evidence="4 6" id="KW-0472">Membrane</keyword>
<evidence type="ECO:0000256" key="4">
    <source>
        <dbReference type="ARBA" id="ARBA00023136"/>
    </source>
</evidence>
<dbReference type="GO" id="GO:0016020">
    <property type="term" value="C:membrane"/>
    <property type="evidence" value="ECO:0007669"/>
    <property type="project" value="UniProtKB-SubCell"/>
</dbReference>
<dbReference type="InParanoid" id="A0A1X2HAA0"/>
<evidence type="ECO:0000313" key="8">
    <source>
        <dbReference type="Proteomes" id="UP000242180"/>
    </source>
</evidence>
<protein>
    <submittedName>
        <fullName evidence="7">Major facilitator superfamily domain-containing protein</fullName>
    </submittedName>
</protein>
<dbReference type="Gene3D" id="1.20.1250.20">
    <property type="entry name" value="MFS general substrate transporter like domains"/>
    <property type="match status" value="1"/>
</dbReference>
<dbReference type="OMA" id="VCAGCLW"/>
<proteinExistence type="predicted"/>
<feature type="transmembrane region" description="Helical" evidence="6">
    <location>
        <begin position="144"/>
        <end position="162"/>
    </location>
</feature>
<feature type="transmembrane region" description="Helical" evidence="6">
    <location>
        <begin position="402"/>
        <end position="424"/>
    </location>
</feature>
<feature type="transmembrane region" description="Helical" evidence="6">
    <location>
        <begin position="377"/>
        <end position="396"/>
    </location>
</feature>
<reference evidence="7 8" key="1">
    <citation type="submission" date="2016-07" db="EMBL/GenBank/DDBJ databases">
        <title>Pervasive Adenine N6-methylation of Active Genes in Fungi.</title>
        <authorList>
            <consortium name="DOE Joint Genome Institute"/>
            <person name="Mondo S.J."/>
            <person name="Dannebaum R.O."/>
            <person name="Kuo R.C."/>
            <person name="Labutti K."/>
            <person name="Haridas S."/>
            <person name="Kuo A."/>
            <person name="Salamov A."/>
            <person name="Ahrendt S.R."/>
            <person name="Lipzen A."/>
            <person name="Sullivan W."/>
            <person name="Andreopoulos W.B."/>
            <person name="Clum A."/>
            <person name="Lindquist E."/>
            <person name="Daum C."/>
            <person name="Ramamoorthy G.K."/>
            <person name="Gryganskyi A."/>
            <person name="Culley D."/>
            <person name="Magnuson J.K."/>
            <person name="James T.Y."/>
            <person name="O'Malley M.A."/>
            <person name="Stajich J.E."/>
            <person name="Spatafora J.W."/>
            <person name="Visel A."/>
            <person name="Grigoriev I.V."/>
        </authorList>
    </citation>
    <scope>NUCLEOTIDE SEQUENCE [LARGE SCALE GENOMIC DNA]</scope>
    <source>
        <strain evidence="7 8">NRRL 2496</strain>
    </source>
</reference>
<dbReference type="PANTHER" id="PTHR23294:SF59">
    <property type="entry name" value="UNC93-LIKE PROTEIN C922.05C"/>
    <property type="match status" value="1"/>
</dbReference>
<dbReference type="Pfam" id="PF05978">
    <property type="entry name" value="UNC-93"/>
    <property type="match status" value="1"/>
</dbReference>
<organism evidence="7 8">
    <name type="scientific">Syncephalastrum racemosum</name>
    <name type="common">Filamentous fungus</name>
    <dbReference type="NCBI Taxonomy" id="13706"/>
    <lineage>
        <taxon>Eukaryota</taxon>
        <taxon>Fungi</taxon>
        <taxon>Fungi incertae sedis</taxon>
        <taxon>Mucoromycota</taxon>
        <taxon>Mucoromycotina</taxon>
        <taxon>Mucoromycetes</taxon>
        <taxon>Mucorales</taxon>
        <taxon>Syncephalastraceae</taxon>
        <taxon>Syncephalastrum</taxon>
    </lineage>
</organism>
<sequence>MALGDLIYGKTGKPIIQIVLLGFVCLCCPGMFNALNGLGAGGMMASDISLTNTANSVLYACFAIVGFFAGSITNTLGVRGSLTIGTFGYAVYASSLWVYDAKKISGYVIAGGAILGCCAGILWSAQGAIMMAYPEEKNKGKYVAIFWALFNIGGILGSIITLGLNLEGSSEAASGGVSSSTYTAFVVIMIVGIFSTLLLAPPTRVVRDDGTLVAVAKSAHWTHELKGVLRVWQDKRILALCPAFLASNWFYAYQFHINALCFDAPTRALNGTMYWSMQILGSLLFGLLLDNQRMSRRMRAAVGCAILFVIFMAVWAGGFVFQLGFENDFDSPMHWTSPGFGGPFVLYLFYGFSDAIYQTFMYWLMGAMSNDPSLLSRYAGFYKAMQSAGAAISFGIDAAGVRLRWACLICWLLVFISFPGMIYVCKVIPQTNMLPNEENGVDAESDYKSDFRSDKEDMQEVEHVSR</sequence>
<dbReference type="AlphaFoldDB" id="A0A1X2HAA0"/>
<feature type="transmembrane region" description="Helical" evidence="6">
    <location>
        <begin position="182"/>
        <end position="200"/>
    </location>
</feature>
<dbReference type="OrthoDB" id="196103at2759"/>
<feature type="transmembrane region" description="Helical" evidence="6">
    <location>
        <begin position="273"/>
        <end position="289"/>
    </location>
</feature>
<feature type="transmembrane region" description="Helical" evidence="6">
    <location>
        <begin position="301"/>
        <end position="324"/>
    </location>
</feature>
<evidence type="ECO:0000256" key="3">
    <source>
        <dbReference type="ARBA" id="ARBA00022989"/>
    </source>
</evidence>
<keyword evidence="8" id="KW-1185">Reference proteome</keyword>
<evidence type="ECO:0000256" key="6">
    <source>
        <dbReference type="SAM" id="Phobius"/>
    </source>
</evidence>
<feature type="transmembrane region" description="Helical" evidence="6">
    <location>
        <begin position="15"/>
        <end position="36"/>
    </location>
</feature>
<feature type="transmembrane region" description="Helical" evidence="6">
    <location>
        <begin position="56"/>
        <end position="73"/>
    </location>
</feature>
<keyword evidence="2 6" id="KW-0812">Transmembrane</keyword>
<feature type="transmembrane region" description="Helical" evidence="6">
    <location>
        <begin position="104"/>
        <end position="123"/>
    </location>
</feature>
<name>A0A1X2HAA0_SYNRA</name>
<feature type="region of interest" description="Disordered" evidence="5">
    <location>
        <begin position="439"/>
        <end position="466"/>
    </location>
</feature>
<dbReference type="EMBL" id="MCGN01000007">
    <property type="protein sequence ID" value="ORY95010.1"/>
    <property type="molecule type" value="Genomic_DNA"/>
</dbReference>
<feature type="transmembrane region" description="Helical" evidence="6">
    <location>
        <begin position="344"/>
        <end position="365"/>
    </location>
</feature>
<dbReference type="InterPro" id="IPR051617">
    <property type="entry name" value="UNC-93-like_regulator"/>
</dbReference>
<dbReference type="SUPFAM" id="SSF103473">
    <property type="entry name" value="MFS general substrate transporter"/>
    <property type="match status" value="1"/>
</dbReference>
<evidence type="ECO:0000256" key="5">
    <source>
        <dbReference type="SAM" id="MobiDB-lite"/>
    </source>
</evidence>
<dbReference type="InterPro" id="IPR010291">
    <property type="entry name" value="Ion_channel_UNC-93"/>
</dbReference>
<keyword evidence="3 6" id="KW-1133">Transmembrane helix</keyword>
<dbReference type="FunCoup" id="A0A1X2HAA0">
    <property type="interactions" value="2"/>
</dbReference>
<accession>A0A1X2HAA0</accession>